<evidence type="ECO:0000256" key="1">
    <source>
        <dbReference type="SAM" id="MobiDB-lite"/>
    </source>
</evidence>
<reference evidence="3 4" key="1">
    <citation type="journal article" date="2017" name="Mol. Ecol.">
        <title>Comparative and population genomic landscape of Phellinus noxius: A hypervariable fungus causing root rot in trees.</title>
        <authorList>
            <person name="Chung C.L."/>
            <person name="Lee T.J."/>
            <person name="Akiba M."/>
            <person name="Lee H.H."/>
            <person name="Kuo T.H."/>
            <person name="Liu D."/>
            <person name="Ke H.M."/>
            <person name="Yokoi T."/>
            <person name="Roa M.B."/>
            <person name="Lu M.J."/>
            <person name="Chang Y.Y."/>
            <person name="Ann P.J."/>
            <person name="Tsai J.N."/>
            <person name="Chen C.Y."/>
            <person name="Tzean S.S."/>
            <person name="Ota Y."/>
            <person name="Hattori T."/>
            <person name="Sahashi N."/>
            <person name="Liou R.F."/>
            <person name="Kikuchi T."/>
            <person name="Tsai I.J."/>
        </authorList>
    </citation>
    <scope>NUCLEOTIDE SEQUENCE [LARGE SCALE GENOMIC DNA]</scope>
    <source>
        <strain evidence="3 4">FFPRI411160</strain>
    </source>
</reference>
<feature type="compositionally biased region" description="Low complexity" evidence="1">
    <location>
        <begin position="337"/>
        <end position="354"/>
    </location>
</feature>
<feature type="compositionally biased region" description="Polar residues" evidence="1">
    <location>
        <begin position="512"/>
        <end position="522"/>
    </location>
</feature>
<gene>
    <name evidence="3" type="ORF">PNOK_0476200</name>
</gene>
<feature type="compositionally biased region" description="Polar residues" evidence="1">
    <location>
        <begin position="262"/>
        <end position="280"/>
    </location>
</feature>
<feature type="region of interest" description="Disordered" evidence="1">
    <location>
        <begin position="151"/>
        <end position="286"/>
    </location>
</feature>
<feature type="region of interest" description="Disordered" evidence="1">
    <location>
        <begin position="479"/>
        <end position="543"/>
    </location>
</feature>
<keyword evidence="4" id="KW-1185">Reference proteome</keyword>
<dbReference type="Proteomes" id="UP000217199">
    <property type="component" value="Unassembled WGS sequence"/>
</dbReference>
<dbReference type="InParanoid" id="A0A286UJT9"/>
<evidence type="ECO:0000313" key="3">
    <source>
        <dbReference type="EMBL" id="PAV19828.1"/>
    </source>
</evidence>
<sequence>MAPFILQTSIIFYHSGLENTQANSTGNTVEQNLGGVSPQVWVPAVVVVLILLGIFCFIWTRTNIMNRLRGIRPPLANETREVTAAQLANGGRNRQGATVTTTRPRVRRTRRTPSQMSTTSLPVYMKEPGAQELVIFRGPEPMDASNAIAEAREAEDHDDEGDSTLMNRSETPESPVGHHPQNRDENAVSISSLLDPSPRGHHRNSSRDTVDSRSGLIEPPYEVPSEAPPGYDFEPGHRESSSLPSIIVPPGLSASPEPPTSPSHQTVTVSPVTPESPQNNRRSRMASRVSNLLQFRNSSSISSIPSLAAPEGSARPLDTGVIPNAANSAISLNDLPVPQVTSPPHTVQQQQQQQHTRHRYSHSGGSSSTLNLALPFRTISRTRSRSSNNLNSGPAAASRSQVNLASPSSLSLSLASGTSPISSPLPHTLVRTEIHFPRGGPTPEQVKLLSSRDNPGRFGVPYGEQAIAHAEQSRLDLALDPPPVFESPATEDDPSASHHNEDEENPDALPSDLQQQAGINVASSSPISLTRSRSPERWQDTWQDSASHIDSARIIVPLFM</sequence>
<evidence type="ECO:0000313" key="4">
    <source>
        <dbReference type="Proteomes" id="UP000217199"/>
    </source>
</evidence>
<keyword evidence="2" id="KW-0812">Transmembrane</keyword>
<feature type="region of interest" description="Disordered" evidence="1">
    <location>
        <begin position="334"/>
        <end position="402"/>
    </location>
</feature>
<proteinExistence type="predicted"/>
<dbReference type="OrthoDB" id="2804493at2759"/>
<feature type="compositionally biased region" description="Low complexity" evidence="1">
    <location>
        <begin position="523"/>
        <end position="532"/>
    </location>
</feature>
<keyword evidence="2" id="KW-1133">Transmembrane helix</keyword>
<feature type="transmembrane region" description="Helical" evidence="2">
    <location>
        <begin position="40"/>
        <end position="59"/>
    </location>
</feature>
<name>A0A286UJT9_9AGAM</name>
<dbReference type="EMBL" id="NBII01000004">
    <property type="protein sequence ID" value="PAV19828.1"/>
    <property type="molecule type" value="Genomic_DNA"/>
</dbReference>
<dbReference type="AlphaFoldDB" id="A0A286UJT9"/>
<feature type="region of interest" description="Disordered" evidence="1">
    <location>
        <begin position="89"/>
        <end position="117"/>
    </location>
</feature>
<protein>
    <submittedName>
        <fullName evidence="3">Proteophosphoglycan ppg4</fullName>
    </submittedName>
</protein>
<keyword evidence="2" id="KW-0472">Membrane</keyword>
<feature type="region of interest" description="Disordered" evidence="1">
    <location>
        <begin position="434"/>
        <end position="461"/>
    </location>
</feature>
<evidence type="ECO:0000256" key="2">
    <source>
        <dbReference type="SAM" id="Phobius"/>
    </source>
</evidence>
<organism evidence="3 4">
    <name type="scientific">Pyrrhoderma noxium</name>
    <dbReference type="NCBI Taxonomy" id="2282107"/>
    <lineage>
        <taxon>Eukaryota</taxon>
        <taxon>Fungi</taxon>
        <taxon>Dikarya</taxon>
        <taxon>Basidiomycota</taxon>
        <taxon>Agaricomycotina</taxon>
        <taxon>Agaricomycetes</taxon>
        <taxon>Hymenochaetales</taxon>
        <taxon>Hymenochaetaceae</taxon>
        <taxon>Pyrrhoderma</taxon>
    </lineage>
</organism>
<comment type="caution">
    <text evidence="3">The sequence shown here is derived from an EMBL/GenBank/DDBJ whole genome shotgun (WGS) entry which is preliminary data.</text>
</comment>
<dbReference type="STRING" id="2282107.A0A286UJT9"/>
<accession>A0A286UJT9</accession>